<comment type="subcellular location">
    <subcellularLocation>
        <location evidence="1">Cell envelope</location>
    </subcellularLocation>
</comment>
<keyword evidence="5" id="KW-0676">Redox-active center</keyword>
<dbReference type="GO" id="GO:0016491">
    <property type="term" value="F:oxidoreductase activity"/>
    <property type="evidence" value="ECO:0007669"/>
    <property type="project" value="InterPro"/>
</dbReference>
<reference evidence="8 9" key="1">
    <citation type="journal article" date="2014" name="Int. J. Syst. Evol. Microbiol.">
        <title>Streptomyces hoynatensis sp. nov., isolated from deep marine sediment.</title>
        <authorList>
            <person name="Veyisoglu A."/>
            <person name="Sahin N."/>
        </authorList>
    </citation>
    <scope>NUCLEOTIDE SEQUENCE [LARGE SCALE GENOMIC DNA]</scope>
    <source>
        <strain evidence="8 9">KCTC 29097</strain>
    </source>
</reference>
<organism evidence="8 9">
    <name type="scientific">Streptomyces hoynatensis</name>
    <dbReference type="NCBI Taxonomy" id="1141874"/>
    <lineage>
        <taxon>Bacteria</taxon>
        <taxon>Bacillati</taxon>
        <taxon>Actinomycetota</taxon>
        <taxon>Actinomycetes</taxon>
        <taxon>Kitasatosporales</taxon>
        <taxon>Streptomycetaceae</taxon>
        <taxon>Streptomyces</taxon>
    </lineage>
</organism>
<evidence type="ECO:0000256" key="5">
    <source>
        <dbReference type="ARBA" id="ARBA00023284"/>
    </source>
</evidence>
<accession>A0A3A9Z0H6</accession>
<sequence length="196" mass="20480">MIQIRARAAGAAGVVAGVLLLTACGGDQAGSSGGGSNYVGGTGEVTQVAVEDRQPAPDLSGDTVDGDRLSLSDYRGQVVVLNVWGSWCPPCRAEASGFARVAEDTADQGVQFVGINTKEYSRENAQSFERSHGIEYPSLSDPDGRMLLEFPSGTLNAQSIPTTLVIDREGRIAARALTALTEDGLRDLIAPVLAEE</sequence>
<feature type="chain" id="PRO_5039254708" evidence="6">
    <location>
        <begin position="30"/>
        <end position="196"/>
    </location>
</feature>
<dbReference type="PROSITE" id="PS51257">
    <property type="entry name" value="PROKAR_LIPOPROTEIN"/>
    <property type="match status" value="1"/>
</dbReference>
<dbReference type="GO" id="GO:0017004">
    <property type="term" value="P:cytochrome complex assembly"/>
    <property type="evidence" value="ECO:0007669"/>
    <property type="project" value="UniProtKB-KW"/>
</dbReference>
<dbReference type="PANTHER" id="PTHR42852">
    <property type="entry name" value="THIOL:DISULFIDE INTERCHANGE PROTEIN DSBE"/>
    <property type="match status" value="1"/>
</dbReference>
<keyword evidence="6" id="KW-0732">Signal</keyword>
<dbReference type="SUPFAM" id="SSF52833">
    <property type="entry name" value="Thioredoxin-like"/>
    <property type="match status" value="1"/>
</dbReference>
<dbReference type="PROSITE" id="PS51352">
    <property type="entry name" value="THIOREDOXIN_2"/>
    <property type="match status" value="1"/>
</dbReference>
<proteinExistence type="predicted"/>
<dbReference type="InterPro" id="IPR050553">
    <property type="entry name" value="Thioredoxin_ResA/DsbE_sf"/>
</dbReference>
<dbReference type="Pfam" id="PF00578">
    <property type="entry name" value="AhpC-TSA"/>
    <property type="match status" value="1"/>
</dbReference>
<keyword evidence="3" id="KW-0735">Signal-anchor</keyword>
<dbReference type="Proteomes" id="UP000272474">
    <property type="component" value="Unassembled WGS sequence"/>
</dbReference>
<dbReference type="AlphaFoldDB" id="A0A3A9Z0H6"/>
<keyword evidence="9" id="KW-1185">Reference proteome</keyword>
<evidence type="ECO:0000313" key="8">
    <source>
        <dbReference type="EMBL" id="RKN41851.1"/>
    </source>
</evidence>
<evidence type="ECO:0000256" key="1">
    <source>
        <dbReference type="ARBA" id="ARBA00004196"/>
    </source>
</evidence>
<evidence type="ECO:0000256" key="3">
    <source>
        <dbReference type="ARBA" id="ARBA00022968"/>
    </source>
</evidence>
<keyword evidence="3" id="KW-0812">Transmembrane</keyword>
<dbReference type="GO" id="GO:0030313">
    <property type="term" value="C:cell envelope"/>
    <property type="evidence" value="ECO:0007669"/>
    <property type="project" value="UniProtKB-SubCell"/>
</dbReference>
<feature type="signal peptide" evidence="6">
    <location>
        <begin position="1"/>
        <end position="29"/>
    </location>
</feature>
<evidence type="ECO:0000256" key="2">
    <source>
        <dbReference type="ARBA" id="ARBA00022748"/>
    </source>
</evidence>
<dbReference type="CDD" id="cd02966">
    <property type="entry name" value="TlpA_like_family"/>
    <property type="match status" value="1"/>
</dbReference>
<dbReference type="InterPro" id="IPR017937">
    <property type="entry name" value="Thioredoxin_CS"/>
</dbReference>
<dbReference type="GO" id="GO:0016209">
    <property type="term" value="F:antioxidant activity"/>
    <property type="evidence" value="ECO:0007669"/>
    <property type="project" value="InterPro"/>
</dbReference>
<protein>
    <submittedName>
        <fullName evidence="8">TlpA family protein disulfide reductase</fullName>
    </submittedName>
</protein>
<dbReference type="InterPro" id="IPR000866">
    <property type="entry name" value="AhpC/TSA"/>
</dbReference>
<evidence type="ECO:0000259" key="7">
    <source>
        <dbReference type="PROSITE" id="PS51352"/>
    </source>
</evidence>
<dbReference type="InterPro" id="IPR013766">
    <property type="entry name" value="Thioredoxin_domain"/>
</dbReference>
<dbReference type="InterPro" id="IPR036249">
    <property type="entry name" value="Thioredoxin-like_sf"/>
</dbReference>
<dbReference type="EMBL" id="RBAL01000007">
    <property type="protein sequence ID" value="RKN41851.1"/>
    <property type="molecule type" value="Genomic_DNA"/>
</dbReference>
<keyword evidence="4" id="KW-1015">Disulfide bond</keyword>
<dbReference type="RefSeq" id="WP_120679903.1">
    <property type="nucleotide sequence ID" value="NZ_RBAL01000007.1"/>
</dbReference>
<comment type="caution">
    <text evidence="8">The sequence shown here is derived from an EMBL/GenBank/DDBJ whole genome shotgun (WGS) entry which is preliminary data.</text>
</comment>
<keyword evidence="2" id="KW-0201">Cytochrome c-type biogenesis</keyword>
<dbReference type="Gene3D" id="3.40.30.10">
    <property type="entry name" value="Glutaredoxin"/>
    <property type="match status" value="1"/>
</dbReference>
<dbReference type="PANTHER" id="PTHR42852:SF6">
    <property type="entry name" value="THIOL:DISULFIDE INTERCHANGE PROTEIN DSBE"/>
    <property type="match status" value="1"/>
</dbReference>
<evidence type="ECO:0000313" key="9">
    <source>
        <dbReference type="Proteomes" id="UP000272474"/>
    </source>
</evidence>
<gene>
    <name evidence="8" type="ORF">D7294_15495</name>
</gene>
<dbReference type="OrthoDB" id="9796554at2"/>
<name>A0A3A9Z0H6_9ACTN</name>
<evidence type="ECO:0000256" key="4">
    <source>
        <dbReference type="ARBA" id="ARBA00023157"/>
    </source>
</evidence>
<dbReference type="PROSITE" id="PS00194">
    <property type="entry name" value="THIOREDOXIN_1"/>
    <property type="match status" value="1"/>
</dbReference>
<feature type="domain" description="Thioredoxin" evidence="7">
    <location>
        <begin position="50"/>
        <end position="194"/>
    </location>
</feature>
<evidence type="ECO:0000256" key="6">
    <source>
        <dbReference type="SAM" id="SignalP"/>
    </source>
</evidence>